<dbReference type="Gene3D" id="1.10.472.10">
    <property type="entry name" value="Cyclin-like"/>
    <property type="match status" value="1"/>
</dbReference>
<feature type="region of interest" description="Disordered" evidence="1">
    <location>
        <begin position="1"/>
        <end position="39"/>
    </location>
</feature>
<keyword evidence="3" id="KW-1185">Reference proteome</keyword>
<evidence type="ECO:0000256" key="1">
    <source>
        <dbReference type="SAM" id="MobiDB-lite"/>
    </source>
</evidence>
<dbReference type="GO" id="GO:0019901">
    <property type="term" value="F:protein kinase binding"/>
    <property type="evidence" value="ECO:0007669"/>
    <property type="project" value="InterPro"/>
</dbReference>
<dbReference type="Pfam" id="PF08613">
    <property type="entry name" value="Cyclin"/>
    <property type="match status" value="1"/>
</dbReference>
<evidence type="ECO:0008006" key="4">
    <source>
        <dbReference type="Google" id="ProtNLM"/>
    </source>
</evidence>
<dbReference type="InterPro" id="IPR013922">
    <property type="entry name" value="Cyclin_PHO80-like"/>
</dbReference>
<dbReference type="AlphaFoldDB" id="A0A8J8NLS6"/>
<dbReference type="Proteomes" id="UP000785679">
    <property type="component" value="Unassembled WGS sequence"/>
</dbReference>
<dbReference type="SUPFAM" id="SSF47954">
    <property type="entry name" value="Cyclin-like"/>
    <property type="match status" value="1"/>
</dbReference>
<dbReference type="OrthoDB" id="337735at2759"/>
<organism evidence="2 3">
    <name type="scientific">Halteria grandinella</name>
    <dbReference type="NCBI Taxonomy" id="5974"/>
    <lineage>
        <taxon>Eukaryota</taxon>
        <taxon>Sar</taxon>
        <taxon>Alveolata</taxon>
        <taxon>Ciliophora</taxon>
        <taxon>Intramacronucleata</taxon>
        <taxon>Spirotrichea</taxon>
        <taxon>Stichotrichia</taxon>
        <taxon>Sporadotrichida</taxon>
        <taxon>Halteriidae</taxon>
        <taxon>Halteria</taxon>
    </lineage>
</organism>
<name>A0A8J8NLS6_HALGN</name>
<dbReference type="PANTHER" id="PTHR15615:SF108">
    <property type="entry name" value="PROTEIN CNPPD1"/>
    <property type="match status" value="1"/>
</dbReference>
<evidence type="ECO:0000313" key="3">
    <source>
        <dbReference type="Proteomes" id="UP000785679"/>
    </source>
</evidence>
<dbReference type="InterPro" id="IPR036915">
    <property type="entry name" value="Cyclin-like_sf"/>
</dbReference>
<dbReference type="PANTHER" id="PTHR15615">
    <property type="match status" value="1"/>
</dbReference>
<sequence length="288" mass="32490">MITQSETEASCSSRQQGETTAPPNPSHATHIKRSQLSTQEEKSKLEATNLCSIMGLIISETEKCEAAVKYSQGIHRAWCTETRASSLGQNHCREAIRGLEERLAKLVRAVPHQCFTIAQLYIDKLIARNHTFLLHSLNVTRVTLVSVMVATKFFCDPDQVLPSWVYIQLLNDATTVANLKVLEMRFLAMLDFQLNISQNELDEYKKSLMDLLGTQNQAAEMISTTNADQAQIRDTANQFCDYEASMYTKRQRDQSLESVERCETISIIHQTESSESLEFSLSIDSSIQ</sequence>
<gene>
    <name evidence="2" type="ORF">FGO68_gene10083</name>
</gene>
<feature type="compositionally biased region" description="Polar residues" evidence="1">
    <location>
        <begin position="1"/>
        <end position="21"/>
    </location>
</feature>
<accession>A0A8J8NLS6</accession>
<dbReference type="EMBL" id="RRYP01012303">
    <property type="protein sequence ID" value="TNV77204.1"/>
    <property type="molecule type" value="Genomic_DNA"/>
</dbReference>
<comment type="caution">
    <text evidence="2">The sequence shown here is derived from an EMBL/GenBank/DDBJ whole genome shotgun (WGS) entry which is preliminary data.</text>
</comment>
<reference evidence="2" key="1">
    <citation type="submission" date="2019-06" db="EMBL/GenBank/DDBJ databases">
        <authorList>
            <person name="Zheng W."/>
        </authorList>
    </citation>
    <scope>NUCLEOTIDE SEQUENCE</scope>
    <source>
        <strain evidence="2">QDHG01</strain>
    </source>
</reference>
<evidence type="ECO:0000313" key="2">
    <source>
        <dbReference type="EMBL" id="TNV77204.1"/>
    </source>
</evidence>
<proteinExistence type="predicted"/>
<protein>
    <recommendedName>
        <fullName evidence="4">Cyclin</fullName>
    </recommendedName>
</protein>